<dbReference type="Proteomes" id="UP000256424">
    <property type="component" value="Unassembled WGS sequence"/>
</dbReference>
<organism evidence="1 2">
    <name type="scientific">Helicobacter aurati</name>
    <dbReference type="NCBI Taxonomy" id="137778"/>
    <lineage>
        <taxon>Bacteria</taxon>
        <taxon>Pseudomonadati</taxon>
        <taxon>Campylobacterota</taxon>
        <taxon>Epsilonproteobacteria</taxon>
        <taxon>Campylobacterales</taxon>
        <taxon>Helicobacteraceae</taxon>
        <taxon>Helicobacter</taxon>
    </lineage>
</organism>
<dbReference type="EMBL" id="NXLW01000008">
    <property type="protein sequence ID" value="RDU72281.1"/>
    <property type="molecule type" value="Genomic_DNA"/>
</dbReference>
<protein>
    <submittedName>
        <fullName evidence="1">Uncharacterized protein</fullName>
    </submittedName>
</protein>
<evidence type="ECO:0000313" key="1">
    <source>
        <dbReference type="EMBL" id="RDU72281.1"/>
    </source>
</evidence>
<sequence>MIKMSVVSPNTVFHLIIISTLKIFNLSKCYFGAVVYGNGTRGGVVNIITKIPSKDSARIVLKV</sequence>
<evidence type="ECO:0000313" key="2">
    <source>
        <dbReference type="Proteomes" id="UP000256424"/>
    </source>
</evidence>
<reference evidence="1 2" key="1">
    <citation type="submission" date="2018-04" db="EMBL/GenBank/DDBJ databases">
        <title>Novel Campyloabacter and Helicobacter Species and Strains.</title>
        <authorList>
            <person name="Mannion A.J."/>
            <person name="Shen Z."/>
            <person name="Fox J.G."/>
        </authorList>
    </citation>
    <scope>NUCLEOTIDE SEQUENCE [LARGE SCALE GENOMIC DNA]</scope>
    <source>
        <strain evidence="1 2">MIT 97-5075</strain>
    </source>
</reference>
<comment type="caution">
    <text evidence="1">The sequence shown here is derived from an EMBL/GenBank/DDBJ whole genome shotgun (WGS) entry which is preliminary data.</text>
</comment>
<keyword evidence="2" id="KW-1185">Reference proteome</keyword>
<gene>
    <name evidence="1" type="ORF">CQA66_05225</name>
</gene>
<proteinExistence type="predicted"/>
<name>A0A3D8J642_9HELI</name>
<accession>A0A3D8J642</accession>
<dbReference type="AlphaFoldDB" id="A0A3D8J642"/>